<reference evidence="1 2" key="1">
    <citation type="journal article" date="2022" name="Hortic Res">
        <title>A haplotype resolved chromosomal level avocado genome allows analysis of novel avocado genes.</title>
        <authorList>
            <person name="Nath O."/>
            <person name="Fletcher S.J."/>
            <person name="Hayward A."/>
            <person name="Shaw L.M."/>
            <person name="Masouleh A.K."/>
            <person name="Furtado A."/>
            <person name="Henry R.J."/>
            <person name="Mitter N."/>
        </authorList>
    </citation>
    <scope>NUCLEOTIDE SEQUENCE [LARGE SCALE GENOMIC DNA]</scope>
    <source>
        <strain evidence="2">cv. Hass</strain>
    </source>
</reference>
<accession>A0ACC2MM75</accession>
<dbReference type="EMBL" id="CM056810">
    <property type="protein sequence ID" value="KAJ8646729.1"/>
    <property type="molecule type" value="Genomic_DNA"/>
</dbReference>
<sequence>MSNNAMPASPREESTLWWKSLLADMEEDTWWSKSGEVGVEEDLPHSFGVEEMGRMKKEGGLVEWDNMLFGRRHWGLVET</sequence>
<evidence type="ECO:0000313" key="2">
    <source>
        <dbReference type="Proteomes" id="UP001234297"/>
    </source>
</evidence>
<proteinExistence type="predicted"/>
<keyword evidence="2" id="KW-1185">Reference proteome</keyword>
<evidence type="ECO:0000313" key="1">
    <source>
        <dbReference type="EMBL" id="KAJ8646729.1"/>
    </source>
</evidence>
<dbReference type="Proteomes" id="UP001234297">
    <property type="component" value="Chromosome 2"/>
</dbReference>
<protein>
    <submittedName>
        <fullName evidence="1">Uncharacterized protein</fullName>
    </submittedName>
</protein>
<comment type="caution">
    <text evidence="1">The sequence shown here is derived from an EMBL/GenBank/DDBJ whole genome shotgun (WGS) entry which is preliminary data.</text>
</comment>
<organism evidence="1 2">
    <name type="scientific">Persea americana</name>
    <name type="common">Avocado</name>
    <dbReference type="NCBI Taxonomy" id="3435"/>
    <lineage>
        <taxon>Eukaryota</taxon>
        <taxon>Viridiplantae</taxon>
        <taxon>Streptophyta</taxon>
        <taxon>Embryophyta</taxon>
        <taxon>Tracheophyta</taxon>
        <taxon>Spermatophyta</taxon>
        <taxon>Magnoliopsida</taxon>
        <taxon>Magnoliidae</taxon>
        <taxon>Laurales</taxon>
        <taxon>Lauraceae</taxon>
        <taxon>Persea</taxon>
    </lineage>
</organism>
<name>A0ACC2MM75_PERAE</name>
<gene>
    <name evidence="1" type="ORF">MRB53_008477</name>
</gene>